<proteinExistence type="inferred from homology"/>
<keyword evidence="6" id="KW-0379">Hydroxylation</keyword>
<dbReference type="OrthoDB" id="1578197at2759"/>
<evidence type="ECO:0000256" key="1">
    <source>
        <dbReference type="ARBA" id="ARBA00004239"/>
    </source>
</evidence>
<dbReference type="PANTHER" id="PTHR33869:SF5">
    <property type="entry name" value="CLAVATA3_ESR (CLE)-RELATED PROTEIN 4"/>
    <property type="match status" value="1"/>
</dbReference>
<dbReference type="PANTHER" id="PTHR33869">
    <property type="entry name" value="CLAVATA3/ESR (CLE)-RELATED PROTEIN 3"/>
    <property type="match status" value="1"/>
</dbReference>
<name>A0A8X8CJ50_POPTO</name>
<comment type="subcellular location">
    <subcellularLocation>
        <location evidence="1">Secreted</location>
        <location evidence="1">Extracellular space</location>
    </subcellularLocation>
</comment>
<evidence type="ECO:0000313" key="8">
    <source>
        <dbReference type="Proteomes" id="UP000886885"/>
    </source>
</evidence>
<gene>
    <name evidence="7" type="ORF">POTOM_039516</name>
</gene>
<evidence type="ECO:0000256" key="6">
    <source>
        <dbReference type="ARBA" id="ARBA00023278"/>
    </source>
</evidence>
<accession>A0A8X8CJ50</accession>
<keyword evidence="4" id="KW-0732">Signal</keyword>
<comment type="similarity">
    <text evidence="2">Belongs to the CLV3/ESR signal peptide family.</text>
</comment>
<evidence type="ECO:0000256" key="2">
    <source>
        <dbReference type="ARBA" id="ARBA00005416"/>
    </source>
</evidence>
<dbReference type="GO" id="GO:0005576">
    <property type="term" value="C:extracellular region"/>
    <property type="evidence" value="ECO:0007669"/>
    <property type="project" value="UniProtKB-SubCell"/>
</dbReference>
<protein>
    <submittedName>
        <fullName evidence="7">Uncharacterized protein</fullName>
    </submittedName>
</protein>
<dbReference type="AlphaFoldDB" id="A0A8X8CJ50"/>
<dbReference type="GO" id="GO:0033612">
    <property type="term" value="F:receptor serine/threonine kinase binding"/>
    <property type="evidence" value="ECO:0007669"/>
    <property type="project" value="TreeGrafter"/>
</dbReference>
<keyword evidence="5" id="KW-0325">Glycoprotein</keyword>
<evidence type="ECO:0000256" key="3">
    <source>
        <dbReference type="ARBA" id="ARBA00022525"/>
    </source>
</evidence>
<comment type="caution">
    <text evidence="7">The sequence shown here is derived from an EMBL/GenBank/DDBJ whole genome shotgun (WGS) entry which is preliminary data.</text>
</comment>
<evidence type="ECO:0000256" key="4">
    <source>
        <dbReference type="ARBA" id="ARBA00022729"/>
    </source>
</evidence>
<evidence type="ECO:0000256" key="5">
    <source>
        <dbReference type="ARBA" id="ARBA00023180"/>
    </source>
</evidence>
<reference evidence="7" key="1">
    <citation type="journal article" date="2020" name="bioRxiv">
        <title>Hybrid origin of Populus tomentosa Carr. identified through genome sequencing and phylogenomic analysis.</title>
        <authorList>
            <person name="An X."/>
            <person name="Gao K."/>
            <person name="Chen Z."/>
            <person name="Li J."/>
            <person name="Yang X."/>
            <person name="Yang X."/>
            <person name="Zhou J."/>
            <person name="Guo T."/>
            <person name="Zhao T."/>
            <person name="Huang S."/>
            <person name="Miao D."/>
            <person name="Khan W.U."/>
            <person name="Rao P."/>
            <person name="Ye M."/>
            <person name="Lei B."/>
            <person name="Liao W."/>
            <person name="Wang J."/>
            <person name="Ji L."/>
            <person name="Li Y."/>
            <person name="Guo B."/>
            <person name="Mustafa N.S."/>
            <person name="Li S."/>
            <person name="Yun Q."/>
            <person name="Keller S.R."/>
            <person name="Mao J."/>
            <person name="Zhang R."/>
            <person name="Strauss S.H."/>
        </authorList>
    </citation>
    <scope>NUCLEOTIDE SEQUENCE</scope>
    <source>
        <strain evidence="7">GM15</strain>
        <tissue evidence="7">Leaf</tissue>
    </source>
</reference>
<evidence type="ECO:0000313" key="7">
    <source>
        <dbReference type="EMBL" id="KAG6756095.1"/>
    </source>
</evidence>
<sequence>MAVLFLSQDDNKENIPPFFPKQATLITKSKSPLPTSNKRRVRRALEDITALFNPEIYSTSALDNRIYIFHSIPSAFKVRSGKRRAEDSVDPTCKKTTQLLHSSKNFRYNHYISKHLLSIHKNRVPERLRNMACVRFYLCVMLILLSFALSETRPLDPSAVRRNLIRTIRALGETETYNIKQGNEGVIGGRFPSKRVSPGGPDAQHH</sequence>
<dbReference type="Proteomes" id="UP000886885">
    <property type="component" value="Chromosome 11A"/>
</dbReference>
<dbReference type="InterPro" id="IPR039616">
    <property type="entry name" value="CLE1-4"/>
</dbReference>
<keyword evidence="8" id="KW-1185">Reference proteome</keyword>
<keyword evidence="3" id="KW-0964">Secreted</keyword>
<dbReference type="EMBL" id="JAAWWB010000021">
    <property type="protein sequence ID" value="KAG6756095.1"/>
    <property type="molecule type" value="Genomic_DNA"/>
</dbReference>
<organism evidence="7 8">
    <name type="scientific">Populus tomentosa</name>
    <name type="common">Chinese white poplar</name>
    <dbReference type="NCBI Taxonomy" id="118781"/>
    <lineage>
        <taxon>Eukaryota</taxon>
        <taxon>Viridiplantae</taxon>
        <taxon>Streptophyta</taxon>
        <taxon>Embryophyta</taxon>
        <taxon>Tracheophyta</taxon>
        <taxon>Spermatophyta</taxon>
        <taxon>Magnoliopsida</taxon>
        <taxon>eudicotyledons</taxon>
        <taxon>Gunneridae</taxon>
        <taxon>Pentapetalae</taxon>
        <taxon>rosids</taxon>
        <taxon>fabids</taxon>
        <taxon>Malpighiales</taxon>
        <taxon>Salicaceae</taxon>
        <taxon>Saliceae</taxon>
        <taxon>Populus</taxon>
    </lineage>
</organism>